<organism evidence="1 2">
    <name type="scientific">Rhypophila decipiens</name>
    <dbReference type="NCBI Taxonomy" id="261697"/>
    <lineage>
        <taxon>Eukaryota</taxon>
        <taxon>Fungi</taxon>
        <taxon>Dikarya</taxon>
        <taxon>Ascomycota</taxon>
        <taxon>Pezizomycotina</taxon>
        <taxon>Sordariomycetes</taxon>
        <taxon>Sordariomycetidae</taxon>
        <taxon>Sordariales</taxon>
        <taxon>Naviculisporaceae</taxon>
        <taxon>Rhypophila</taxon>
    </lineage>
</organism>
<protein>
    <submittedName>
        <fullName evidence="1">Uncharacterized protein</fullName>
    </submittedName>
</protein>
<accession>A0AAN7B3P8</accession>
<comment type="caution">
    <text evidence="1">The sequence shown here is derived from an EMBL/GenBank/DDBJ whole genome shotgun (WGS) entry which is preliminary data.</text>
</comment>
<proteinExistence type="predicted"/>
<keyword evidence="2" id="KW-1185">Reference proteome</keyword>
<dbReference type="EMBL" id="MU858145">
    <property type="protein sequence ID" value="KAK4211611.1"/>
    <property type="molecule type" value="Genomic_DNA"/>
</dbReference>
<sequence length="164" mass="19032">MVESHPDSQGNVLYFDLMTLAASALRDYNTRVIPELSPFLVVKAKVYQFLFLELAHNLYGVCICHPRSPHRGTEEPQILGFPRFDTAERFPGYLMTRLGARAVWDCVLLYESSWETAGRQERCHYLLVIDWVDKAAYRVGTLIFPAQDKAWKKLPWTRKRIRLG</sequence>
<evidence type="ECO:0000313" key="2">
    <source>
        <dbReference type="Proteomes" id="UP001301769"/>
    </source>
</evidence>
<reference evidence="1" key="1">
    <citation type="journal article" date="2023" name="Mol. Phylogenet. Evol.">
        <title>Genome-scale phylogeny and comparative genomics of the fungal order Sordariales.</title>
        <authorList>
            <person name="Hensen N."/>
            <person name="Bonometti L."/>
            <person name="Westerberg I."/>
            <person name="Brannstrom I.O."/>
            <person name="Guillou S."/>
            <person name="Cros-Aarteil S."/>
            <person name="Calhoun S."/>
            <person name="Haridas S."/>
            <person name="Kuo A."/>
            <person name="Mondo S."/>
            <person name="Pangilinan J."/>
            <person name="Riley R."/>
            <person name="LaButti K."/>
            <person name="Andreopoulos B."/>
            <person name="Lipzen A."/>
            <person name="Chen C."/>
            <person name="Yan M."/>
            <person name="Daum C."/>
            <person name="Ng V."/>
            <person name="Clum A."/>
            <person name="Steindorff A."/>
            <person name="Ohm R.A."/>
            <person name="Martin F."/>
            <person name="Silar P."/>
            <person name="Natvig D.O."/>
            <person name="Lalanne C."/>
            <person name="Gautier V."/>
            <person name="Ament-Velasquez S.L."/>
            <person name="Kruys A."/>
            <person name="Hutchinson M.I."/>
            <person name="Powell A.J."/>
            <person name="Barry K."/>
            <person name="Miller A.N."/>
            <person name="Grigoriev I.V."/>
            <person name="Debuchy R."/>
            <person name="Gladieux P."/>
            <person name="Hiltunen Thoren M."/>
            <person name="Johannesson H."/>
        </authorList>
    </citation>
    <scope>NUCLEOTIDE SEQUENCE</scope>
    <source>
        <strain evidence="1">PSN293</strain>
    </source>
</reference>
<reference evidence="1" key="2">
    <citation type="submission" date="2023-05" db="EMBL/GenBank/DDBJ databases">
        <authorList>
            <consortium name="Lawrence Berkeley National Laboratory"/>
            <person name="Steindorff A."/>
            <person name="Hensen N."/>
            <person name="Bonometti L."/>
            <person name="Westerberg I."/>
            <person name="Brannstrom I.O."/>
            <person name="Guillou S."/>
            <person name="Cros-Aarteil S."/>
            <person name="Calhoun S."/>
            <person name="Haridas S."/>
            <person name="Kuo A."/>
            <person name="Mondo S."/>
            <person name="Pangilinan J."/>
            <person name="Riley R."/>
            <person name="Labutti K."/>
            <person name="Andreopoulos B."/>
            <person name="Lipzen A."/>
            <person name="Chen C."/>
            <person name="Yanf M."/>
            <person name="Daum C."/>
            <person name="Ng V."/>
            <person name="Clum A."/>
            <person name="Ohm R."/>
            <person name="Martin F."/>
            <person name="Silar P."/>
            <person name="Natvig D."/>
            <person name="Lalanne C."/>
            <person name="Gautier V."/>
            <person name="Ament-Velasquez S.L."/>
            <person name="Kruys A."/>
            <person name="Hutchinson M.I."/>
            <person name="Powell A.J."/>
            <person name="Barry K."/>
            <person name="Miller A.N."/>
            <person name="Grigoriev I.V."/>
            <person name="Debuchy R."/>
            <person name="Gladieux P."/>
            <person name="Thoren M.H."/>
            <person name="Johannesson H."/>
        </authorList>
    </citation>
    <scope>NUCLEOTIDE SEQUENCE</scope>
    <source>
        <strain evidence="1">PSN293</strain>
    </source>
</reference>
<dbReference type="AlphaFoldDB" id="A0AAN7B3P8"/>
<name>A0AAN7B3P8_9PEZI</name>
<dbReference type="Proteomes" id="UP001301769">
    <property type="component" value="Unassembled WGS sequence"/>
</dbReference>
<evidence type="ECO:0000313" key="1">
    <source>
        <dbReference type="EMBL" id="KAK4211611.1"/>
    </source>
</evidence>
<gene>
    <name evidence="1" type="ORF">QBC37DRAFT_426678</name>
</gene>